<dbReference type="PRINTS" id="PR00338">
    <property type="entry name" value="NUSGTNSCPFCT"/>
</dbReference>
<evidence type="ECO:0000313" key="10">
    <source>
        <dbReference type="EMBL" id="QBQ07235.1"/>
    </source>
</evidence>
<evidence type="ECO:0000256" key="2">
    <source>
        <dbReference type="ARBA" id="ARBA00022814"/>
    </source>
</evidence>
<protein>
    <recommendedName>
        <fullName evidence="5 6">Transcription termination/antitermination protein NusG</fullName>
    </recommendedName>
</protein>
<keyword evidence="11" id="KW-1185">Reference proteome</keyword>
<dbReference type="Proteomes" id="UP000294309">
    <property type="component" value="Chromosome"/>
</dbReference>
<proteinExistence type="inferred from homology"/>
<dbReference type="CDD" id="cd09891">
    <property type="entry name" value="NGN_Bact_1"/>
    <property type="match status" value="1"/>
</dbReference>
<evidence type="ECO:0000256" key="8">
    <source>
        <dbReference type="SAM" id="MobiDB-lite"/>
    </source>
</evidence>
<dbReference type="HAMAP" id="MF_00948">
    <property type="entry name" value="NusG"/>
    <property type="match status" value="1"/>
</dbReference>
<comment type="similarity">
    <text evidence="5 7">Belongs to the NusG family.</text>
</comment>
<dbReference type="GO" id="GO:0031564">
    <property type="term" value="P:transcription antitermination"/>
    <property type="evidence" value="ECO:0007669"/>
    <property type="project" value="UniProtKB-UniRule"/>
</dbReference>
<keyword evidence="4 5" id="KW-0804">Transcription</keyword>
<dbReference type="InterPro" id="IPR006645">
    <property type="entry name" value="NGN-like_dom"/>
</dbReference>
<dbReference type="Pfam" id="PF02357">
    <property type="entry name" value="NusG"/>
    <property type="match status" value="1"/>
</dbReference>
<accession>A0A4P7AFY4</accession>
<sequence>METKEIASLTEELESYKGQWFVINCNSGHEDRVRGDLLQKIETSGLEEVIFDIRISKSQFMGKNNKLTDKNKYPGYLFINMLMNDETWFIVRNTPGVNGFIGSSGKGAKPFPITAEEVARVLQSQNDSGSKNTGQKNTGHTQPKKEKVLFTASFKNKDVVVVKDGPFANTEGQVLEMDFEKGVAVVNIELFGRITPTEFEFSNLDLAYKS</sequence>
<dbReference type="InterPro" id="IPR008991">
    <property type="entry name" value="Translation_prot_SH3-like_sf"/>
</dbReference>
<dbReference type="InterPro" id="IPR001062">
    <property type="entry name" value="Transcrpt_antiterm_NusG"/>
</dbReference>
<name>A0A4P7AFY4_9MOLU</name>
<dbReference type="InterPro" id="IPR043425">
    <property type="entry name" value="NusG-like"/>
</dbReference>
<feature type="region of interest" description="Disordered" evidence="8">
    <location>
        <begin position="123"/>
        <end position="142"/>
    </location>
</feature>
<dbReference type="KEGG" id="sgq:SGLAD_v1c00340"/>
<dbReference type="AlphaFoldDB" id="A0A4P7AFY4"/>
<feature type="domain" description="NusG-like N-terminal" evidence="9">
    <location>
        <begin position="17"/>
        <end position="125"/>
    </location>
</feature>
<dbReference type="SMART" id="SM00738">
    <property type="entry name" value="NGN"/>
    <property type="match status" value="1"/>
</dbReference>
<gene>
    <name evidence="5 10" type="primary">nusG</name>
    <name evidence="10" type="ORF">SGLAD_v1c00340</name>
</gene>
<feature type="compositionally biased region" description="Polar residues" evidence="8">
    <location>
        <begin position="123"/>
        <end position="141"/>
    </location>
</feature>
<dbReference type="Gene3D" id="3.30.70.940">
    <property type="entry name" value="NusG, N-terminal domain"/>
    <property type="match status" value="1"/>
</dbReference>
<dbReference type="GO" id="GO:0006354">
    <property type="term" value="P:DNA-templated transcription elongation"/>
    <property type="evidence" value="ECO:0007669"/>
    <property type="project" value="UniProtKB-UniRule"/>
</dbReference>
<dbReference type="CDD" id="cd06091">
    <property type="entry name" value="KOW_NusG"/>
    <property type="match status" value="1"/>
</dbReference>
<dbReference type="PANTHER" id="PTHR30265">
    <property type="entry name" value="RHO-INTERACTING TRANSCRIPTION TERMINATION FACTOR NUSG"/>
    <property type="match status" value="1"/>
</dbReference>
<dbReference type="OrthoDB" id="9809075at2"/>
<evidence type="ECO:0000256" key="6">
    <source>
        <dbReference type="NCBIfam" id="TIGR01956"/>
    </source>
</evidence>
<keyword evidence="3 5" id="KW-0805">Transcription regulation</keyword>
<evidence type="ECO:0000256" key="1">
    <source>
        <dbReference type="ARBA" id="ARBA00022472"/>
    </source>
</evidence>
<dbReference type="SUPFAM" id="SSF82679">
    <property type="entry name" value="N-utilization substance G protein NusG, N-terminal domain"/>
    <property type="match status" value="1"/>
</dbReference>
<organism evidence="10 11">
    <name type="scientific">Spiroplasma gladiatoris</name>
    <dbReference type="NCBI Taxonomy" id="2143"/>
    <lineage>
        <taxon>Bacteria</taxon>
        <taxon>Bacillati</taxon>
        <taxon>Mycoplasmatota</taxon>
        <taxon>Mollicutes</taxon>
        <taxon>Entomoplasmatales</taxon>
        <taxon>Spiroplasmataceae</taxon>
        <taxon>Spiroplasma</taxon>
    </lineage>
</organism>
<dbReference type="PANTHER" id="PTHR30265:SF2">
    <property type="entry name" value="TRANSCRIPTION TERMINATION_ANTITERMINATION PROTEIN NUSG"/>
    <property type="match status" value="1"/>
</dbReference>
<keyword evidence="1 5" id="KW-0806">Transcription termination</keyword>
<dbReference type="InterPro" id="IPR010216">
    <property type="entry name" value="Transcrpt_antiterm_NusG_myco"/>
</dbReference>
<evidence type="ECO:0000256" key="3">
    <source>
        <dbReference type="ARBA" id="ARBA00023015"/>
    </source>
</evidence>
<dbReference type="InterPro" id="IPR014722">
    <property type="entry name" value="Rib_uL2_dom2"/>
</dbReference>
<keyword evidence="2 5" id="KW-0889">Transcription antitermination</keyword>
<dbReference type="NCBIfam" id="TIGR01956">
    <property type="entry name" value="NusG_myco"/>
    <property type="match status" value="1"/>
</dbReference>
<dbReference type="SUPFAM" id="SSF50104">
    <property type="entry name" value="Translation proteins SH3-like domain"/>
    <property type="match status" value="1"/>
</dbReference>
<dbReference type="GO" id="GO:0006353">
    <property type="term" value="P:DNA-templated transcription termination"/>
    <property type="evidence" value="ECO:0007669"/>
    <property type="project" value="UniProtKB-UniRule"/>
</dbReference>
<dbReference type="InterPro" id="IPR047050">
    <property type="entry name" value="NGN"/>
</dbReference>
<dbReference type="EMBL" id="CP038013">
    <property type="protein sequence ID" value="QBQ07235.1"/>
    <property type="molecule type" value="Genomic_DNA"/>
</dbReference>
<dbReference type="RefSeq" id="WP_134297038.1">
    <property type="nucleotide sequence ID" value="NZ_CP038013.1"/>
</dbReference>
<comment type="function">
    <text evidence="5 7">Participates in transcription elongation, termination and antitermination.</text>
</comment>
<dbReference type="Gene3D" id="2.30.30.30">
    <property type="match status" value="1"/>
</dbReference>
<dbReference type="InterPro" id="IPR036735">
    <property type="entry name" value="NGN_dom_sf"/>
</dbReference>
<dbReference type="GO" id="GO:0032784">
    <property type="term" value="P:regulation of DNA-templated transcription elongation"/>
    <property type="evidence" value="ECO:0007669"/>
    <property type="project" value="InterPro"/>
</dbReference>
<evidence type="ECO:0000256" key="7">
    <source>
        <dbReference type="RuleBase" id="RU000538"/>
    </source>
</evidence>
<evidence type="ECO:0000256" key="5">
    <source>
        <dbReference type="HAMAP-Rule" id="MF_00948"/>
    </source>
</evidence>
<evidence type="ECO:0000256" key="4">
    <source>
        <dbReference type="ARBA" id="ARBA00023163"/>
    </source>
</evidence>
<dbReference type="GO" id="GO:0005829">
    <property type="term" value="C:cytosol"/>
    <property type="evidence" value="ECO:0007669"/>
    <property type="project" value="TreeGrafter"/>
</dbReference>
<reference evidence="10 11" key="1">
    <citation type="submission" date="2019-03" db="EMBL/GenBank/DDBJ databases">
        <title>Complete genome sequence of Spiroplasma gladiatoris TG-1 (DSM 22552).</title>
        <authorList>
            <person name="Lin Y.-C."/>
            <person name="Chou L."/>
            <person name="Kuo C.-H."/>
        </authorList>
    </citation>
    <scope>NUCLEOTIDE SEQUENCE [LARGE SCALE GENOMIC DNA]</scope>
    <source>
        <strain evidence="10 11">TG-1</strain>
    </source>
</reference>
<evidence type="ECO:0000313" key="11">
    <source>
        <dbReference type="Proteomes" id="UP000294309"/>
    </source>
</evidence>
<evidence type="ECO:0000259" key="9">
    <source>
        <dbReference type="SMART" id="SM00738"/>
    </source>
</evidence>